<dbReference type="InterPro" id="IPR011009">
    <property type="entry name" value="Kinase-like_dom_sf"/>
</dbReference>
<protein>
    <submittedName>
        <fullName evidence="2">AAA family ATPase</fullName>
    </submittedName>
</protein>
<comment type="caution">
    <text evidence="2">The sequence shown here is derived from an EMBL/GenBank/DDBJ whole genome shotgun (WGS) entry which is preliminary data.</text>
</comment>
<dbReference type="PROSITE" id="PS50011">
    <property type="entry name" value="PROTEIN_KINASE_DOM"/>
    <property type="match status" value="1"/>
</dbReference>
<dbReference type="SMART" id="SM00028">
    <property type="entry name" value="TPR"/>
    <property type="match status" value="2"/>
</dbReference>
<dbReference type="CDD" id="cd07302">
    <property type="entry name" value="CHD"/>
    <property type="match status" value="1"/>
</dbReference>
<evidence type="ECO:0000256" key="1">
    <source>
        <dbReference type="ARBA" id="ARBA00004167"/>
    </source>
</evidence>
<dbReference type="SUPFAM" id="SSF52540">
    <property type="entry name" value="P-loop containing nucleoside triphosphate hydrolases"/>
    <property type="match status" value="1"/>
</dbReference>
<dbReference type="PROSITE" id="PS50005">
    <property type="entry name" value="TPR"/>
    <property type="match status" value="1"/>
</dbReference>
<dbReference type="InterPro" id="IPR053159">
    <property type="entry name" value="Hybrid_Histidine_Kinase"/>
</dbReference>
<dbReference type="SUPFAM" id="SSF55073">
    <property type="entry name" value="Nucleotide cyclase"/>
    <property type="match status" value="1"/>
</dbReference>
<dbReference type="InterPro" id="IPR029787">
    <property type="entry name" value="Nucleotide_cyclase"/>
</dbReference>
<dbReference type="Gene3D" id="3.30.200.20">
    <property type="entry name" value="Phosphorylase Kinase, domain 1"/>
    <property type="match status" value="1"/>
</dbReference>
<dbReference type="Pfam" id="PF01590">
    <property type="entry name" value="GAF"/>
    <property type="match status" value="1"/>
</dbReference>
<dbReference type="Gene3D" id="3.40.50.300">
    <property type="entry name" value="P-loop containing nucleotide triphosphate hydrolases"/>
    <property type="match status" value="1"/>
</dbReference>
<dbReference type="Pfam" id="PF13191">
    <property type="entry name" value="AAA_16"/>
    <property type="match status" value="1"/>
</dbReference>
<dbReference type="InterPro" id="IPR019734">
    <property type="entry name" value="TPR_rpt"/>
</dbReference>
<proteinExistence type="predicted"/>
<dbReference type="InterPro" id="IPR011990">
    <property type="entry name" value="TPR-like_helical_dom_sf"/>
</dbReference>
<name>A0A0C1UQZ2_9CYAN</name>
<dbReference type="PANTHER" id="PTHR43642:SF1">
    <property type="entry name" value="HYBRID SIGNAL TRANSDUCTION HISTIDINE KINASE G"/>
    <property type="match status" value="1"/>
</dbReference>
<reference evidence="2" key="3">
    <citation type="submission" date="2020-02" db="EMBL/GenBank/DDBJ databases">
        <authorList>
            <person name="Sarangi A.N."/>
            <person name="Ghosh S."/>
            <person name="Mukherjee M."/>
            <person name="Tripathy S."/>
        </authorList>
    </citation>
    <scope>NUCLEOTIDE SEQUENCE</scope>
    <source>
        <strain evidence="2">BDU141951</strain>
    </source>
</reference>
<dbReference type="InterPro" id="IPR001054">
    <property type="entry name" value="A/G_cyclase"/>
</dbReference>
<dbReference type="Gene3D" id="3.30.450.40">
    <property type="match status" value="1"/>
</dbReference>
<evidence type="ECO:0000313" key="2">
    <source>
        <dbReference type="EMBL" id="NEV68308.1"/>
    </source>
</evidence>
<dbReference type="SMART" id="SM00065">
    <property type="entry name" value="GAF"/>
    <property type="match status" value="1"/>
</dbReference>
<dbReference type="PANTHER" id="PTHR43642">
    <property type="entry name" value="HYBRID SIGNAL TRANSDUCTION HISTIDINE KINASE G"/>
    <property type="match status" value="1"/>
</dbReference>
<dbReference type="SUPFAM" id="SSF55781">
    <property type="entry name" value="GAF domain-like"/>
    <property type="match status" value="1"/>
</dbReference>
<dbReference type="InterPro" id="IPR000719">
    <property type="entry name" value="Prot_kinase_dom"/>
</dbReference>
<dbReference type="PROSITE" id="PS50125">
    <property type="entry name" value="GUANYLATE_CYCLASE_2"/>
    <property type="match status" value="1"/>
</dbReference>
<dbReference type="Pfam" id="PF00069">
    <property type="entry name" value="Pkinase"/>
    <property type="match status" value="1"/>
</dbReference>
<dbReference type="GO" id="GO:0009190">
    <property type="term" value="P:cyclic nucleotide biosynthetic process"/>
    <property type="evidence" value="ECO:0007669"/>
    <property type="project" value="InterPro"/>
</dbReference>
<sequence length="1782" mass="197035">MLSVEGYQDLDLIHSGFNSQVYRADRASDQQPVVLKILRKSYPTPEEVARFRLEYDLTKCLTTPGIIQAYGLEPYNNTLMLVLEDYGGQSLKVLMESVPLTVPAVLEIALQVAQALAVIHQHGIIHKDINPANILLNQATGKVKIIDFGIATQLSQENTRPGNLDSLEGTPAYLSPEQTGRMNRSLDYRSDFYSLGATLYELLTGQPPFVSEDLAELVHSHIARQPIAPAQIEPTIPDMVSQIVMRLLAKNAEARYQSAHGLAHDLQRCLQAWQAAGHIEPFELGQADRSDRFQIPQKLYGREAEVAALLAAFDRVSQADTPAELVLVSGYSGIGKSALVQEIHKPITAKRGYYISGKYDQFQRNLPYSALIQAFTTLVRQLLTASRDEIDRWRDRLNAALAPNAAVLIEVIPELELILGPQPEAPTLSADAAQNRLNLVFEQFIRVFSQPQHPLVLFLDDLQWADSASLQLIQVLMRADAQQSLLLVGAYRDNEVDATHPLRATLADLQQAQVTIHDFHLTALQFGQIQALLQDTFVGVSAEDCQALATLLQAKTNGNPFFMGEFLKSLYSDGLVYFEPSKGWQWSLDQIEAAQITDNVVELMADKLQKLPEATQQALQVGAGIGNVFTLHLVAAVRQAAPQQTAAALWEAAQQGLIIPEDDNYKLWQAIAAHDDDPFTMTAGVSYRFLHDRVQQAAYSLIDPAQINALHLQIGRTWQQQLTAEQQQERLFDLVNQLNFGVELLTADDERQALAELNLAAGQKAIAAAAYVPAYAYLSAGLRCLSAQSWQLQYDLTLQLHQAATEAAFLSGDFEAMDRLVTTVVSQAHDVLDCVAVYTVQIQALMARHELAAAAQLGLRVLQQLGVKLPAAPNQMQILLGLARTKLALWGKPTPNLAQQPDMSDPYAIAATRILASIASATYLAVPNLFPLTVFKQVELSARYGNLPLSAFSYAMYGLILCGVVGDLKGGYGFGELAMALLNRFQAQALPPRTLFVVNSFVRHWRDPLPETLPELQRGFQAGYETGDTEYAGFCAQLSTMHGLFAGEPLPELAERAQTFAEAILKFKKLPIYELIQQSRQTIANLQGTSEQPTALVGEFYDVQEKLPQHLDANYRTAIFYAYSYQLMLHYSFGDYEGAIAAADAGQQYLEAVVALYITGWFTFYSALTQLALVATAAPQHRRQLIRAAKKNRRKLATWAASAPTNYAHKLALVDAELQRVQGRYQQAEIAYDRAIHLALDHQFISEAALANERAALYYLDQQRPKIATPYLQEAHYLYGQWGATAKVNALVDEFPQLTSLNTDPTSRSVYSTLGNTVSVHTTGGKSNDNLDWMTAMRASQALSEEIQLDKLLKTLMRLLIENAGAQRGLLLLETDGDFRIEAQGSVDQAEDEQADVEVTESIAIADIADADVLSVGIVNYVARTQNSVVLNDATQIGDFVQDAYVQAHQPQSILCAPLLNQGKLAGIVYLENNLTTGAFTPKRLELLNLISTQAAISIENARLYTDLATLNKAYERFVPGQFLQLLGKDSITKVELGDSVRQEMSILFSDIRDFTALSEKLSPEDNFALINSFLSRMDRVIAEHNGFIDKYIGDAIMALFSGSADEAVQGGIAMLEQLRAYNEHRSHNGYQPLRIGIGINTGSLMLGTVGGQNRMDSTVISDAVNLASRIEGLTKVYDVPLLIGEGTFFNLTDHDRYHLRIVDKAKVKGKSIAVTVYEVFDADEPVIKAGKIQTRSQFEQGLLLYYNQKFGEAYQRFQECLTYNPGDSVARIYVERCQSQL</sequence>
<reference evidence="2" key="1">
    <citation type="submission" date="2014-11" db="EMBL/GenBank/DDBJ databases">
        <authorList>
            <person name="Malar M.C."/>
            <person name="Sen D."/>
            <person name="Tripathy S."/>
        </authorList>
    </citation>
    <scope>NUCLEOTIDE SEQUENCE</scope>
    <source>
        <strain evidence="2">BDU141951</strain>
    </source>
</reference>
<dbReference type="Pfam" id="PF00211">
    <property type="entry name" value="Guanylate_cyc"/>
    <property type="match status" value="1"/>
</dbReference>
<dbReference type="SUPFAM" id="SSF56112">
    <property type="entry name" value="Protein kinase-like (PK-like)"/>
    <property type="match status" value="1"/>
</dbReference>
<dbReference type="SUPFAM" id="SSF48452">
    <property type="entry name" value="TPR-like"/>
    <property type="match status" value="1"/>
</dbReference>
<organism evidence="2">
    <name type="scientific">Lyngbya confervoides BDU141951</name>
    <dbReference type="NCBI Taxonomy" id="1574623"/>
    <lineage>
        <taxon>Bacteria</taxon>
        <taxon>Bacillati</taxon>
        <taxon>Cyanobacteriota</taxon>
        <taxon>Cyanophyceae</taxon>
        <taxon>Oscillatoriophycideae</taxon>
        <taxon>Oscillatoriales</taxon>
        <taxon>Microcoleaceae</taxon>
        <taxon>Lyngbya</taxon>
    </lineage>
</organism>
<dbReference type="GO" id="GO:0004672">
    <property type="term" value="F:protein kinase activity"/>
    <property type="evidence" value="ECO:0007669"/>
    <property type="project" value="InterPro"/>
</dbReference>
<dbReference type="InterPro" id="IPR041664">
    <property type="entry name" value="AAA_16"/>
</dbReference>
<dbReference type="InterPro" id="IPR029016">
    <property type="entry name" value="GAF-like_dom_sf"/>
</dbReference>
<dbReference type="EMBL" id="JTHE02000003">
    <property type="protein sequence ID" value="NEV68308.1"/>
    <property type="molecule type" value="Genomic_DNA"/>
</dbReference>
<dbReference type="GO" id="GO:0004016">
    <property type="term" value="F:adenylate cyclase activity"/>
    <property type="evidence" value="ECO:0007669"/>
    <property type="project" value="UniProtKB-ARBA"/>
</dbReference>
<dbReference type="CDD" id="cd14014">
    <property type="entry name" value="STKc_PknB_like"/>
    <property type="match status" value="1"/>
</dbReference>
<dbReference type="InterPro" id="IPR003018">
    <property type="entry name" value="GAF"/>
</dbReference>
<reference evidence="2" key="2">
    <citation type="journal article" date="2015" name="Genome Announc.">
        <title>Draft Genome Sequence of Filamentous Marine Cyanobacterium Lyngbya confervoides Strain BDU141951.</title>
        <authorList>
            <person name="Chandrababunaidu M.M."/>
            <person name="Sen D."/>
            <person name="Tripathy S."/>
        </authorList>
    </citation>
    <scope>NUCLEOTIDE SEQUENCE</scope>
    <source>
        <strain evidence="2">BDU141951</strain>
    </source>
</reference>
<comment type="subcellular location">
    <subcellularLocation>
        <location evidence="1">Membrane</location>
        <topology evidence="1">Single-pass membrane protein</topology>
    </subcellularLocation>
</comment>
<dbReference type="SMART" id="SM00044">
    <property type="entry name" value="CYCc"/>
    <property type="match status" value="1"/>
</dbReference>
<gene>
    <name evidence="2" type="ORF">QQ91_014430</name>
</gene>
<dbReference type="Gene3D" id="1.10.510.10">
    <property type="entry name" value="Transferase(Phosphotransferase) domain 1"/>
    <property type="match status" value="1"/>
</dbReference>
<dbReference type="Gene3D" id="3.30.70.1230">
    <property type="entry name" value="Nucleotide cyclase"/>
    <property type="match status" value="1"/>
</dbReference>
<dbReference type="GO" id="GO:0005524">
    <property type="term" value="F:ATP binding"/>
    <property type="evidence" value="ECO:0007669"/>
    <property type="project" value="InterPro"/>
</dbReference>
<dbReference type="GO" id="GO:0035556">
    <property type="term" value="P:intracellular signal transduction"/>
    <property type="evidence" value="ECO:0007669"/>
    <property type="project" value="InterPro"/>
</dbReference>
<accession>A0A0C1UQZ2</accession>
<dbReference type="GO" id="GO:0016020">
    <property type="term" value="C:membrane"/>
    <property type="evidence" value="ECO:0007669"/>
    <property type="project" value="UniProtKB-SubCell"/>
</dbReference>
<dbReference type="InterPro" id="IPR027417">
    <property type="entry name" value="P-loop_NTPase"/>
</dbReference>